<accession>A0A1I1T6B1</accession>
<proteinExistence type="predicted"/>
<evidence type="ECO:0000256" key="1">
    <source>
        <dbReference type="SAM" id="Coils"/>
    </source>
</evidence>
<evidence type="ECO:0000313" key="2">
    <source>
        <dbReference type="EMBL" id="SFD54136.1"/>
    </source>
</evidence>
<protein>
    <submittedName>
        <fullName evidence="2">Uncharacterized protein</fullName>
    </submittedName>
</protein>
<name>A0A1I1T6B1_9RHOB</name>
<gene>
    <name evidence="2" type="ORF">SAMN04515678_101499</name>
</gene>
<keyword evidence="1" id="KW-0175">Coiled coil</keyword>
<dbReference type="EMBL" id="FOMS01000001">
    <property type="protein sequence ID" value="SFD54136.1"/>
    <property type="molecule type" value="Genomic_DNA"/>
</dbReference>
<dbReference type="RefSeq" id="WP_262504483.1">
    <property type="nucleotide sequence ID" value="NZ_FOMS01000001.1"/>
</dbReference>
<evidence type="ECO:0000313" key="3">
    <source>
        <dbReference type="Proteomes" id="UP000325289"/>
    </source>
</evidence>
<feature type="coiled-coil region" evidence="1">
    <location>
        <begin position="3"/>
        <end position="30"/>
    </location>
</feature>
<dbReference type="AlphaFoldDB" id="A0A1I1T6B1"/>
<organism evidence="2 3">
    <name type="scientific">Roseivivax sediminis</name>
    <dbReference type="NCBI Taxonomy" id="936889"/>
    <lineage>
        <taxon>Bacteria</taxon>
        <taxon>Pseudomonadati</taxon>
        <taxon>Pseudomonadota</taxon>
        <taxon>Alphaproteobacteria</taxon>
        <taxon>Rhodobacterales</taxon>
        <taxon>Roseobacteraceae</taxon>
        <taxon>Roseivivax</taxon>
    </lineage>
</organism>
<dbReference type="Proteomes" id="UP000325289">
    <property type="component" value="Unassembled WGS sequence"/>
</dbReference>
<keyword evidence="3" id="KW-1185">Reference proteome</keyword>
<sequence>MALITLEDRLSDLERDRDAIAETLRSIQTELHDLRARAEAGELG</sequence>
<reference evidence="2 3" key="1">
    <citation type="submission" date="2016-10" db="EMBL/GenBank/DDBJ databases">
        <authorList>
            <person name="Varghese N."/>
            <person name="Submissions S."/>
        </authorList>
    </citation>
    <scope>NUCLEOTIDE SEQUENCE [LARGE SCALE GENOMIC DNA]</scope>
    <source>
        <strain evidence="3">YIM D21,KCTC 23444,ACCC 10710</strain>
    </source>
</reference>